<sequence>MIPINPLAMMIGSMIFIFSQVFLWLLIAGLLAFLIPRYRRAMLARPWLFGLTFVVLAATSVPYVNFGVTQWLDWRAHNPRLEREEVLGDLVLPAGTQVQLEDVKPFNDLSGTPQPYGMQSLKRADFERTPGNIMGIPVRWLELWQGHGSATVEILAATDLQGWRCEPGKVEFRFPSGAHFKFSEWRLNRCTLAPGSKQGGIVWPGSLTVSSSSGDSWELGTDTPTRLLGLELRWLSMRLNKPDGDVLKWSGELNSAADFGPVHYPVGAQVSSFQGYLLFSPPPEAQALDRRTGTPIESDHSVMQSADGKVLDVRPNGEVGVWFYDEIVVP</sequence>
<comment type="caution">
    <text evidence="2">The sequence shown here is derived from an EMBL/GenBank/DDBJ whole genome shotgun (WGS) entry which is preliminary data.</text>
</comment>
<evidence type="ECO:0000313" key="3">
    <source>
        <dbReference type="Proteomes" id="UP000651852"/>
    </source>
</evidence>
<organism evidence="2 3">
    <name type="scientific">Pseudomonas folii</name>
    <dbReference type="NCBI Taxonomy" id="2762593"/>
    <lineage>
        <taxon>Bacteria</taxon>
        <taxon>Pseudomonadati</taxon>
        <taxon>Pseudomonadota</taxon>
        <taxon>Gammaproteobacteria</taxon>
        <taxon>Pseudomonadales</taxon>
        <taxon>Pseudomonadaceae</taxon>
        <taxon>Pseudomonas</taxon>
    </lineage>
</organism>
<gene>
    <name evidence="2" type="ORF">H8S59_05080</name>
</gene>
<dbReference type="Proteomes" id="UP000651852">
    <property type="component" value="Unassembled WGS sequence"/>
</dbReference>
<keyword evidence="3" id="KW-1185">Reference proteome</keyword>
<protein>
    <submittedName>
        <fullName evidence="2">Uncharacterized protein</fullName>
    </submittedName>
</protein>
<feature type="transmembrane region" description="Helical" evidence="1">
    <location>
        <begin position="47"/>
        <end position="66"/>
    </location>
</feature>
<dbReference type="EMBL" id="JACONW010000013">
    <property type="protein sequence ID" value="MBC3949135.1"/>
    <property type="molecule type" value="Genomic_DNA"/>
</dbReference>
<keyword evidence="1" id="KW-1133">Transmembrane helix</keyword>
<keyword evidence="1" id="KW-0812">Transmembrane</keyword>
<proteinExistence type="predicted"/>
<reference evidence="2 3" key="1">
    <citation type="submission" date="2020-08" db="EMBL/GenBank/DDBJ databases">
        <title>Putative novel bacterial strains isolated from necrotic wheat leaf tissues caused by Xanthomonas translucens.</title>
        <authorList>
            <person name="Tambong J.T."/>
        </authorList>
    </citation>
    <scope>NUCLEOTIDE SEQUENCE [LARGE SCALE GENOMIC DNA]</scope>
    <source>
        <strain evidence="2 3">DOAB 1069</strain>
    </source>
</reference>
<name>A0ABR7AXM7_9PSED</name>
<accession>A0ABR7AXM7</accession>
<feature type="transmembrane region" description="Helical" evidence="1">
    <location>
        <begin position="6"/>
        <end position="35"/>
    </location>
</feature>
<evidence type="ECO:0000256" key="1">
    <source>
        <dbReference type="SAM" id="Phobius"/>
    </source>
</evidence>
<dbReference type="RefSeq" id="WP_187520696.1">
    <property type="nucleotide sequence ID" value="NZ_JACONW010000013.1"/>
</dbReference>
<evidence type="ECO:0000313" key="2">
    <source>
        <dbReference type="EMBL" id="MBC3949135.1"/>
    </source>
</evidence>
<keyword evidence="1" id="KW-0472">Membrane</keyword>